<dbReference type="RefSeq" id="WP_085728513.1">
    <property type="nucleotide sequence ID" value="NZ_NBYN01000054.1"/>
</dbReference>
<proteinExistence type="predicted"/>
<organism evidence="2 3">
    <name type="scientific">Cylindrospermopsis raciborskii CENA303</name>
    <dbReference type="NCBI Taxonomy" id="1170769"/>
    <lineage>
        <taxon>Bacteria</taxon>
        <taxon>Bacillati</taxon>
        <taxon>Cyanobacteriota</taxon>
        <taxon>Cyanophyceae</taxon>
        <taxon>Nostocales</taxon>
        <taxon>Aphanizomenonaceae</taxon>
        <taxon>Cylindrospermopsis</taxon>
    </lineage>
</organism>
<gene>
    <name evidence="2" type="ORF">B7O87_10635</name>
</gene>
<dbReference type="EMBL" id="NBYN01000054">
    <property type="protein sequence ID" value="OSO89617.1"/>
    <property type="molecule type" value="Genomic_DNA"/>
</dbReference>
<comment type="caution">
    <text evidence="2">The sequence shown here is derived from an EMBL/GenBank/DDBJ whole genome shotgun (WGS) entry which is preliminary data.</text>
</comment>
<name>A0A1X4G4Y9_9CYAN</name>
<sequence length="64" mass="6864">MQVIEKNVLFSQVSVEESAIFSGGNKKDDTDTDNPGSYNFIGLLTYIGVGTLIWALDEALLPGA</sequence>
<keyword evidence="1" id="KW-1133">Transmembrane helix</keyword>
<dbReference type="Proteomes" id="UP000192997">
    <property type="component" value="Unassembled WGS sequence"/>
</dbReference>
<keyword evidence="1" id="KW-0472">Membrane</keyword>
<accession>A0A1X4G4Y9</accession>
<feature type="transmembrane region" description="Helical" evidence="1">
    <location>
        <begin position="37"/>
        <end position="56"/>
    </location>
</feature>
<evidence type="ECO:0000256" key="1">
    <source>
        <dbReference type="SAM" id="Phobius"/>
    </source>
</evidence>
<keyword evidence="1" id="KW-0812">Transmembrane</keyword>
<reference evidence="3" key="1">
    <citation type="submission" date="2017-04" db="EMBL/GenBank/DDBJ databases">
        <authorList>
            <person name="Abreu V.A."/>
            <person name="Popin R.V."/>
            <person name="Rigonato J."/>
            <person name="Andreote A.P."/>
            <person name="Schaker P.C."/>
            <person name="Hoff-Risseti C."/>
            <person name="Alvarenga D.O."/>
            <person name="Varani A.M."/>
            <person name="Fiore M.F."/>
        </authorList>
    </citation>
    <scope>NUCLEOTIDE SEQUENCE [LARGE SCALE GENOMIC DNA]</scope>
    <source>
        <strain evidence="3">CENA303</strain>
    </source>
</reference>
<protein>
    <submittedName>
        <fullName evidence="2">Uncharacterized protein</fullName>
    </submittedName>
</protein>
<evidence type="ECO:0000313" key="2">
    <source>
        <dbReference type="EMBL" id="OSO89617.1"/>
    </source>
</evidence>
<dbReference type="AlphaFoldDB" id="A0A1X4G4Y9"/>
<evidence type="ECO:0000313" key="3">
    <source>
        <dbReference type="Proteomes" id="UP000192997"/>
    </source>
</evidence>